<dbReference type="Proteomes" id="UP000320773">
    <property type="component" value="Unassembled WGS sequence"/>
</dbReference>
<reference evidence="2 3" key="1">
    <citation type="submission" date="2019-06" db="EMBL/GenBank/DDBJ databases">
        <title>Genomic Encyclopedia of Archaeal and Bacterial Type Strains, Phase II (KMG-II): from individual species to whole genera.</title>
        <authorList>
            <person name="Goeker M."/>
        </authorList>
    </citation>
    <scope>NUCLEOTIDE SEQUENCE [LARGE SCALE GENOMIC DNA]</scope>
    <source>
        <strain evidence="2 3">DSM 24789</strain>
    </source>
</reference>
<evidence type="ECO:0008006" key="4">
    <source>
        <dbReference type="Google" id="ProtNLM"/>
    </source>
</evidence>
<gene>
    <name evidence="2" type="ORF">BC670_0477</name>
</gene>
<evidence type="ECO:0000256" key="1">
    <source>
        <dbReference type="SAM" id="Phobius"/>
    </source>
</evidence>
<dbReference type="RefSeq" id="WP_089081316.1">
    <property type="nucleotide sequence ID" value="NZ_VFPJ01000001.1"/>
</dbReference>
<keyword evidence="1" id="KW-0472">Membrane</keyword>
<accession>A0A543G0P2</accession>
<comment type="caution">
    <text evidence="2">The sequence shown here is derived from an EMBL/GenBank/DDBJ whole genome shotgun (WGS) entry which is preliminary data.</text>
</comment>
<keyword evidence="1" id="KW-1133">Transmembrane helix</keyword>
<feature type="transmembrane region" description="Helical" evidence="1">
    <location>
        <begin position="7"/>
        <end position="25"/>
    </location>
</feature>
<organism evidence="2 3">
    <name type="scientific">Flavobacterium branchiophilum</name>
    <dbReference type="NCBI Taxonomy" id="55197"/>
    <lineage>
        <taxon>Bacteria</taxon>
        <taxon>Pseudomonadati</taxon>
        <taxon>Bacteroidota</taxon>
        <taxon>Flavobacteriia</taxon>
        <taxon>Flavobacteriales</taxon>
        <taxon>Flavobacteriaceae</taxon>
        <taxon>Flavobacterium</taxon>
    </lineage>
</organism>
<dbReference type="EMBL" id="VFPJ01000001">
    <property type="protein sequence ID" value="TQM39659.1"/>
    <property type="molecule type" value="Genomic_DNA"/>
</dbReference>
<keyword evidence="1" id="KW-0812">Transmembrane</keyword>
<proteinExistence type="predicted"/>
<sequence>MKFTHRLAYYLLGLLVGGFFLKFVIDYSGAKNMEFAYLPNARVLKNIRTKSFHYSDIATQKIVQKWIDTTDIKKILTDGDIDFEISKKPEDGGKVYFINGETNNHKKVTLKVINYEQKALLKDIVIK</sequence>
<protein>
    <recommendedName>
        <fullName evidence="4">DUF4258 domain-containing protein</fullName>
    </recommendedName>
</protein>
<evidence type="ECO:0000313" key="2">
    <source>
        <dbReference type="EMBL" id="TQM39659.1"/>
    </source>
</evidence>
<dbReference type="AlphaFoldDB" id="A0A543G0P2"/>
<evidence type="ECO:0000313" key="3">
    <source>
        <dbReference type="Proteomes" id="UP000320773"/>
    </source>
</evidence>
<name>A0A543G0P2_9FLAO</name>